<feature type="compositionally biased region" description="Basic residues" evidence="1">
    <location>
        <begin position="40"/>
        <end position="50"/>
    </location>
</feature>
<keyword evidence="3" id="KW-1185">Reference proteome</keyword>
<organism evidence="2 3">
    <name type="scientific">Micromonospora globispora</name>
    <dbReference type="NCBI Taxonomy" id="1450148"/>
    <lineage>
        <taxon>Bacteria</taxon>
        <taxon>Bacillati</taxon>
        <taxon>Actinomycetota</taxon>
        <taxon>Actinomycetes</taxon>
        <taxon>Micromonosporales</taxon>
        <taxon>Micromonosporaceae</taxon>
        <taxon>Micromonospora</taxon>
    </lineage>
</organism>
<evidence type="ECO:0000313" key="3">
    <source>
        <dbReference type="Proteomes" id="UP000245683"/>
    </source>
</evidence>
<feature type="region of interest" description="Disordered" evidence="1">
    <location>
        <begin position="30"/>
        <end position="55"/>
    </location>
</feature>
<dbReference type="OrthoDB" id="3401824at2"/>
<dbReference type="AlphaFoldDB" id="A0A317K3F1"/>
<evidence type="ECO:0000256" key="1">
    <source>
        <dbReference type="SAM" id="MobiDB-lite"/>
    </source>
</evidence>
<dbReference type="GO" id="GO:0006353">
    <property type="term" value="P:DNA-templated transcription termination"/>
    <property type="evidence" value="ECO:0007669"/>
    <property type="project" value="InterPro"/>
</dbReference>
<gene>
    <name evidence="2" type="ORF">DLJ46_14820</name>
</gene>
<sequence>MTTPTAMTSTPARSSSVPIRWMISFVVTASPPPLRQPARTGRRRRSHHRASLLGSGPFRQVQQAQPVRPEVPLIGRPCDQPVGEVRRHRRSRWFRPRSGNPAATWLLRPEEEPMARDPAEMKTGELRKQAERAGIRNTDQMNKNDMIQALGGTANAQRGGGQRQKDPKPPGISPKDYKNIPGNQT</sequence>
<dbReference type="EMBL" id="QGSV01000192">
    <property type="protein sequence ID" value="PWU47401.1"/>
    <property type="molecule type" value="Genomic_DNA"/>
</dbReference>
<evidence type="ECO:0000313" key="2">
    <source>
        <dbReference type="EMBL" id="PWU47401.1"/>
    </source>
</evidence>
<feature type="region of interest" description="Disordered" evidence="1">
    <location>
        <begin position="95"/>
        <end position="185"/>
    </location>
</feature>
<accession>A0A317K3F1</accession>
<proteinExistence type="predicted"/>
<name>A0A317K3F1_9ACTN</name>
<reference evidence="3" key="1">
    <citation type="submission" date="2018-05" db="EMBL/GenBank/DDBJ databases">
        <title>Micromonospora globispora sp. nov. and Micromonospora rugosa sp. nov., isolated from marine sediment.</title>
        <authorList>
            <person name="Carro L."/>
            <person name="Aysel V."/>
            <person name="Cetin D."/>
            <person name="Igual J.M."/>
            <person name="Klenk H.-P."/>
            <person name="Trujillo M.E."/>
            <person name="Sahin N."/>
        </authorList>
    </citation>
    <scope>NUCLEOTIDE SEQUENCE [LARGE SCALE GENOMIC DNA]</scope>
    <source>
        <strain evidence="3">S2904</strain>
    </source>
</reference>
<feature type="compositionally biased region" description="Basic and acidic residues" evidence="1">
    <location>
        <begin position="108"/>
        <end position="134"/>
    </location>
</feature>
<dbReference type="Proteomes" id="UP000245683">
    <property type="component" value="Unassembled WGS sequence"/>
</dbReference>
<protein>
    <submittedName>
        <fullName evidence="2">Uncharacterized protein</fullName>
    </submittedName>
</protein>
<comment type="caution">
    <text evidence="2">The sequence shown here is derived from an EMBL/GenBank/DDBJ whole genome shotgun (WGS) entry which is preliminary data.</text>
</comment>